<organism evidence="2 3">
    <name type="scientific">Cloeon dipterum</name>
    <dbReference type="NCBI Taxonomy" id="197152"/>
    <lineage>
        <taxon>Eukaryota</taxon>
        <taxon>Metazoa</taxon>
        <taxon>Ecdysozoa</taxon>
        <taxon>Arthropoda</taxon>
        <taxon>Hexapoda</taxon>
        <taxon>Insecta</taxon>
        <taxon>Pterygota</taxon>
        <taxon>Palaeoptera</taxon>
        <taxon>Ephemeroptera</taxon>
        <taxon>Pisciforma</taxon>
        <taxon>Baetidae</taxon>
        <taxon>Cloeon</taxon>
    </lineage>
</organism>
<keyword evidence="1" id="KW-1133">Transmembrane helix</keyword>
<reference evidence="2 3" key="1">
    <citation type="submission" date="2020-04" db="EMBL/GenBank/DDBJ databases">
        <authorList>
            <person name="Alioto T."/>
            <person name="Alioto T."/>
            <person name="Gomez Garrido J."/>
        </authorList>
    </citation>
    <scope>NUCLEOTIDE SEQUENCE [LARGE SCALE GENOMIC DNA]</scope>
</reference>
<protein>
    <submittedName>
        <fullName evidence="2">Uncharacterized protein</fullName>
    </submittedName>
</protein>
<dbReference type="EMBL" id="CADEPI010000218">
    <property type="protein sequence ID" value="CAB3380849.1"/>
    <property type="molecule type" value="Genomic_DNA"/>
</dbReference>
<evidence type="ECO:0000313" key="2">
    <source>
        <dbReference type="EMBL" id="CAB3380849.1"/>
    </source>
</evidence>
<keyword evidence="1" id="KW-0472">Membrane</keyword>
<sequence>MKPSAVTRAGQHRREHRPCREIMAPVEWLIFRVGTSRVMLLLAGLLPLVALSYGVSSDTFFLDGEELHLQREDSQLQILDRHKRYLMSPVGSLVQCTFLYALPFELMRNRNLVVVLGGQIAFDLPNNITKLTVQDIARQELAQPSILRSAELILDQKGIPGRKCMLLVICELARTPLEREAGLLEDILHLILTPSEGSNPEDWASQTELDEYLEAEYTGRDDLKACKEAYPECSFSLLSGFTKLMFT</sequence>
<dbReference type="OrthoDB" id="8186940at2759"/>
<keyword evidence="3" id="KW-1185">Reference proteome</keyword>
<accession>A0A8S1DL13</accession>
<comment type="caution">
    <text evidence="2">The sequence shown here is derived from an EMBL/GenBank/DDBJ whole genome shotgun (WGS) entry which is preliminary data.</text>
</comment>
<dbReference type="PANTHER" id="PTHR21398">
    <property type="entry name" value="AGAP007094-PA"/>
    <property type="match status" value="1"/>
</dbReference>
<dbReference type="InterPro" id="IPR006631">
    <property type="entry name" value="DM4_12"/>
</dbReference>
<dbReference type="Pfam" id="PF07841">
    <property type="entry name" value="DM4_12"/>
    <property type="match status" value="1"/>
</dbReference>
<dbReference type="AlphaFoldDB" id="A0A8S1DL13"/>
<keyword evidence="1" id="KW-0812">Transmembrane</keyword>
<feature type="transmembrane region" description="Helical" evidence="1">
    <location>
        <begin position="38"/>
        <end position="55"/>
    </location>
</feature>
<name>A0A8S1DL13_9INSE</name>
<evidence type="ECO:0000256" key="1">
    <source>
        <dbReference type="SAM" id="Phobius"/>
    </source>
</evidence>
<dbReference type="Proteomes" id="UP000494165">
    <property type="component" value="Unassembled WGS sequence"/>
</dbReference>
<evidence type="ECO:0000313" key="3">
    <source>
        <dbReference type="Proteomes" id="UP000494165"/>
    </source>
</evidence>
<dbReference type="SMART" id="SM00718">
    <property type="entry name" value="DM4_12"/>
    <property type="match status" value="1"/>
</dbReference>
<proteinExistence type="predicted"/>
<gene>
    <name evidence="2" type="ORF">CLODIP_2_CD03792</name>
</gene>
<dbReference type="PANTHER" id="PTHR21398:SF4">
    <property type="entry name" value="AGAP002980-PA"/>
    <property type="match status" value="1"/>
</dbReference>